<keyword evidence="14 32" id="KW-0418">Kinase</keyword>
<keyword evidence="11" id="KW-0479">Metal-binding</keyword>
<evidence type="ECO:0000256" key="18">
    <source>
        <dbReference type="ARBA" id="ARBA00022870"/>
    </source>
</evidence>
<evidence type="ECO:0000256" key="27">
    <source>
        <dbReference type="ARBA" id="ARBA00068067"/>
    </source>
</evidence>
<keyword evidence="10" id="KW-0519">Myristate</keyword>
<evidence type="ECO:0000313" key="32">
    <source>
        <dbReference type="EMBL" id="KRX04829.1"/>
    </source>
</evidence>
<evidence type="ECO:0000256" key="14">
    <source>
        <dbReference type="ARBA" id="ARBA00022777"/>
    </source>
</evidence>
<feature type="compositionally biased region" description="Acidic residues" evidence="29">
    <location>
        <begin position="524"/>
        <end position="552"/>
    </location>
</feature>
<comment type="caution">
    <text evidence="32">The sequence shown here is derived from an EMBL/GenBank/DDBJ whole genome shotgun (WGS) entry which is preliminary data.</text>
</comment>
<dbReference type="InterPro" id="IPR000719">
    <property type="entry name" value="Prot_kinase_dom"/>
</dbReference>
<feature type="domain" description="EF-hand" evidence="31">
    <location>
        <begin position="444"/>
        <end position="478"/>
    </location>
</feature>
<keyword evidence="18" id="KW-0472">Membrane</keyword>
<evidence type="ECO:0000256" key="16">
    <source>
        <dbReference type="ARBA" id="ARBA00022840"/>
    </source>
</evidence>
<dbReference type="GO" id="GO:0020005">
    <property type="term" value="C:symbiont-containing vacuole membrane"/>
    <property type="evidence" value="ECO:0007669"/>
    <property type="project" value="UniProtKB-SubCell"/>
</dbReference>
<sequence>MGCSNSRDEKVQDPKQKDQQVAQQGNINNKQNKWEKKKGAYGEVRKAIHKASQILRAVKILNRDKAVKAEQDKLRHEVEILRQLDHPNIIAVYESYQEPRYFYIVTELCTGGELFDKIMEEKQFSEQKSADIFKQILQAVNYCHKNNILHRDLKPENILFESSKQGSLLKICDFGTSVYLEPGKSLKQKLGTPYYIAPEVVEEKNGYNEKCDIWACGVILYIMLCGHPPFNGITDQAIMDKVKEGKVSFDSPEWGNVSQEAKDFIRKMLEKNPSKRYSAEQALKDKWLENNITKKEYNIPLLKKALKNMRQFNPGVKIQEATYIFLVNYLASKEEKQELLKAFQSLDLDGDGKLSRDELIQGFKEVLQDKQQAEIEVNKIMQKVDKNNSNYIDYSEFLMATIGKENLLTEQRLQTAFKMFDTDGSGMISIDELKKVFGGAGNVSDQVWMELLQQIDNNNDGLISYKEFYDIMNQLVEKHAVNEDNNQEELDQNQISQYNKQQNQDEIKQNNNNSKDNSSSSSSSDEEGSSESGEEDSSDKDQQDEEEKQNKY</sequence>
<reference evidence="32 33" key="1">
    <citation type="journal article" date="2015" name="Sci. Rep.">
        <title>Genome of the facultative scuticociliatosis pathogen Pseudocohnilembus persalinus provides insight into its virulence through horizontal gene transfer.</title>
        <authorList>
            <person name="Xiong J."/>
            <person name="Wang G."/>
            <person name="Cheng J."/>
            <person name="Tian M."/>
            <person name="Pan X."/>
            <person name="Warren A."/>
            <person name="Jiang C."/>
            <person name="Yuan D."/>
            <person name="Miao W."/>
        </authorList>
    </citation>
    <scope>NUCLEOTIDE SEQUENCE [LARGE SCALE GENOMIC DNA]</scope>
    <source>
        <strain evidence="32">36N120E</strain>
    </source>
</reference>
<keyword evidence="28" id="KW-0175">Coiled coil</keyword>
<evidence type="ECO:0000256" key="15">
    <source>
        <dbReference type="ARBA" id="ARBA00022837"/>
    </source>
</evidence>
<dbReference type="InterPro" id="IPR008271">
    <property type="entry name" value="Ser/Thr_kinase_AS"/>
</dbReference>
<keyword evidence="13" id="KW-0547">Nucleotide-binding</keyword>
<dbReference type="FunCoup" id="A0A0V0QRN8">
    <property type="interactions" value="5"/>
</dbReference>
<dbReference type="InterPro" id="IPR018247">
    <property type="entry name" value="EF_Hand_1_Ca_BS"/>
</dbReference>
<protein>
    <recommendedName>
        <fullName evidence="27">Calcium-dependent protein kinase 1</fullName>
        <ecNumber evidence="5">2.7.11.1</ecNumber>
    </recommendedName>
</protein>
<dbReference type="GO" id="GO:0031514">
    <property type="term" value="C:motile cilium"/>
    <property type="evidence" value="ECO:0007669"/>
    <property type="project" value="UniProtKB-SubCell"/>
</dbReference>
<dbReference type="Proteomes" id="UP000054937">
    <property type="component" value="Unassembled WGS sequence"/>
</dbReference>
<feature type="domain" description="EF-hand" evidence="31">
    <location>
        <begin position="408"/>
        <end position="443"/>
    </location>
</feature>
<dbReference type="GO" id="GO:0005886">
    <property type="term" value="C:plasma membrane"/>
    <property type="evidence" value="ECO:0007669"/>
    <property type="project" value="UniProtKB-SubCell"/>
</dbReference>
<evidence type="ECO:0000256" key="2">
    <source>
        <dbReference type="ARBA" id="ARBA00004230"/>
    </source>
</evidence>
<feature type="domain" description="Protein kinase" evidence="30">
    <location>
        <begin position="30"/>
        <end position="288"/>
    </location>
</feature>
<dbReference type="PROSITE" id="PS50222">
    <property type="entry name" value="EF_HAND_2"/>
    <property type="match status" value="4"/>
</dbReference>
<keyword evidence="33" id="KW-1185">Reference proteome</keyword>
<dbReference type="FunFam" id="1.10.510.10:FF:000398">
    <property type="entry name" value="Calcium-dependent protein kinase 1"/>
    <property type="match status" value="1"/>
</dbReference>
<evidence type="ECO:0000256" key="17">
    <source>
        <dbReference type="ARBA" id="ARBA00022846"/>
    </source>
</evidence>
<dbReference type="PANTHER" id="PTHR24349">
    <property type="entry name" value="SERINE/THREONINE-PROTEIN KINASE"/>
    <property type="match status" value="1"/>
</dbReference>
<keyword evidence="12" id="KW-0677">Repeat</keyword>
<feature type="domain" description="EF-hand" evidence="31">
    <location>
        <begin position="372"/>
        <end position="407"/>
    </location>
</feature>
<dbReference type="GO" id="GO:0004674">
    <property type="term" value="F:protein serine/threonine kinase activity"/>
    <property type="evidence" value="ECO:0007669"/>
    <property type="project" value="UniProtKB-KW"/>
</dbReference>
<dbReference type="Gene3D" id="1.10.510.10">
    <property type="entry name" value="Transferase(Phosphotransferase) domain 1"/>
    <property type="match status" value="1"/>
</dbReference>
<evidence type="ECO:0000256" key="25">
    <source>
        <dbReference type="ARBA" id="ARBA00048679"/>
    </source>
</evidence>
<keyword evidence="22" id="KW-0449">Lipoprotein</keyword>
<dbReference type="SUPFAM" id="SSF56112">
    <property type="entry name" value="Protein kinase-like (PK-like)"/>
    <property type="match status" value="1"/>
</dbReference>
<evidence type="ECO:0000256" key="1">
    <source>
        <dbReference type="ARBA" id="ARBA00001946"/>
    </source>
</evidence>
<keyword evidence="21" id="KW-0966">Cell projection</keyword>
<feature type="region of interest" description="Disordered" evidence="29">
    <location>
        <begin position="1"/>
        <end position="36"/>
    </location>
</feature>
<keyword evidence="16" id="KW-0067">ATP-binding</keyword>
<keyword evidence="17" id="KW-0282">Flagellum</keyword>
<comment type="catalytic activity">
    <reaction evidence="25">
        <text>L-seryl-[protein] + ATP = O-phospho-L-seryl-[protein] + ADP + H(+)</text>
        <dbReference type="Rhea" id="RHEA:17989"/>
        <dbReference type="Rhea" id="RHEA-COMP:9863"/>
        <dbReference type="Rhea" id="RHEA-COMP:11604"/>
        <dbReference type="ChEBI" id="CHEBI:15378"/>
        <dbReference type="ChEBI" id="CHEBI:29999"/>
        <dbReference type="ChEBI" id="CHEBI:30616"/>
        <dbReference type="ChEBI" id="CHEBI:83421"/>
        <dbReference type="ChEBI" id="CHEBI:456216"/>
        <dbReference type="EC" id="2.7.11.1"/>
    </reaction>
</comment>
<evidence type="ECO:0000256" key="8">
    <source>
        <dbReference type="ARBA" id="ARBA00022527"/>
    </source>
</evidence>
<evidence type="ECO:0000256" key="10">
    <source>
        <dbReference type="ARBA" id="ARBA00022707"/>
    </source>
</evidence>
<dbReference type="CDD" id="cd05117">
    <property type="entry name" value="STKc_CAMK"/>
    <property type="match status" value="1"/>
</dbReference>
<comment type="catalytic activity">
    <reaction evidence="24">
        <text>L-threonyl-[protein] + ATP = O-phospho-L-threonyl-[protein] + ADP + H(+)</text>
        <dbReference type="Rhea" id="RHEA:46608"/>
        <dbReference type="Rhea" id="RHEA-COMP:11060"/>
        <dbReference type="Rhea" id="RHEA-COMP:11605"/>
        <dbReference type="ChEBI" id="CHEBI:15378"/>
        <dbReference type="ChEBI" id="CHEBI:30013"/>
        <dbReference type="ChEBI" id="CHEBI:30616"/>
        <dbReference type="ChEBI" id="CHEBI:61977"/>
        <dbReference type="ChEBI" id="CHEBI:456216"/>
        <dbReference type="EC" id="2.7.11.1"/>
    </reaction>
</comment>
<evidence type="ECO:0000256" key="29">
    <source>
        <dbReference type="SAM" id="MobiDB-lite"/>
    </source>
</evidence>
<dbReference type="FunFam" id="3.30.200.20:FF:000315">
    <property type="entry name" value="Calcium-dependent protein kinase 3"/>
    <property type="match status" value="1"/>
</dbReference>
<evidence type="ECO:0000256" key="7">
    <source>
        <dbReference type="ARBA" id="ARBA00022511"/>
    </source>
</evidence>
<dbReference type="Pfam" id="PF00069">
    <property type="entry name" value="Pkinase"/>
    <property type="match status" value="1"/>
</dbReference>
<evidence type="ECO:0000259" key="31">
    <source>
        <dbReference type="PROSITE" id="PS50222"/>
    </source>
</evidence>
<evidence type="ECO:0000259" key="30">
    <source>
        <dbReference type="PROSITE" id="PS50011"/>
    </source>
</evidence>
<accession>A0A0V0QRN8</accession>
<keyword evidence="8" id="KW-0723">Serine/threonine-protein kinase</keyword>
<feature type="compositionally biased region" description="Basic and acidic residues" evidence="29">
    <location>
        <begin position="1"/>
        <end position="18"/>
    </location>
</feature>
<proteinExistence type="inferred from homology"/>
<comment type="subcellular location">
    <subcellularLocation>
        <location evidence="3">Cell membrane</location>
        <topology evidence="3">Lipid-anchor</topology>
        <orientation evidence="3">Cytoplasmic side</orientation>
    </subcellularLocation>
    <subcellularLocation>
        <location evidence="2">Cell projection</location>
        <location evidence="2">Cilium</location>
        <location evidence="2">Flagellum</location>
    </subcellularLocation>
    <subcellularLocation>
        <location evidence="4">Host cell membrane</location>
        <topology evidence="4">Lipid-anchor</topology>
    </subcellularLocation>
    <subcellularLocation>
        <location evidence="26">Parasitophorous vacuole membrane</location>
        <topology evidence="26">Lipid-anchor</topology>
    </subcellularLocation>
</comment>
<evidence type="ECO:0000256" key="9">
    <source>
        <dbReference type="ARBA" id="ARBA00022679"/>
    </source>
</evidence>
<comment type="cofactor">
    <cofactor evidence="1">
        <name>Mg(2+)</name>
        <dbReference type="ChEBI" id="CHEBI:18420"/>
    </cofactor>
</comment>
<dbReference type="Gene3D" id="1.10.238.10">
    <property type="entry name" value="EF-hand"/>
    <property type="match status" value="2"/>
</dbReference>
<dbReference type="EMBL" id="LDAU01000110">
    <property type="protein sequence ID" value="KRX04829.1"/>
    <property type="molecule type" value="Genomic_DNA"/>
</dbReference>
<evidence type="ECO:0000256" key="28">
    <source>
        <dbReference type="SAM" id="Coils"/>
    </source>
</evidence>
<feature type="region of interest" description="Disordered" evidence="29">
    <location>
        <begin position="498"/>
        <end position="552"/>
    </location>
</feature>
<name>A0A0V0QRN8_PSEPJ</name>
<evidence type="ECO:0000256" key="26">
    <source>
        <dbReference type="ARBA" id="ARBA00060437"/>
    </source>
</evidence>
<dbReference type="PROSITE" id="PS50011">
    <property type="entry name" value="PROTEIN_KINASE_DOM"/>
    <property type="match status" value="1"/>
</dbReference>
<evidence type="ECO:0000313" key="33">
    <source>
        <dbReference type="Proteomes" id="UP000054937"/>
    </source>
</evidence>
<evidence type="ECO:0000256" key="23">
    <source>
        <dbReference type="ARBA" id="ARBA00024334"/>
    </source>
</evidence>
<evidence type="ECO:0000256" key="6">
    <source>
        <dbReference type="ARBA" id="ARBA00022475"/>
    </source>
</evidence>
<dbReference type="InterPro" id="IPR011992">
    <property type="entry name" value="EF-hand-dom_pair"/>
</dbReference>
<keyword evidence="15" id="KW-0106">Calcium</keyword>
<gene>
    <name evidence="32" type="ORF">PPERSA_06463</name>
</gene>
<keyword evidence="9" id="KW-0808">Transferase</keyword>
<keyword evidence="18" id="KW-1043">Host membrane</keyword>
<dbReference type="CDD" id="cd00051">
    <property type="entry name" value="EFh"/>
    <property type="match status" value="2"/>
</dbReference>
<feature type="coiled-coil region" evidence="28">
    <location>
        <begin position="363"/>
        <end position="390"/>
    </location>
</feature>
<evidence type="ECO:0000256" key="4">
    <source>
        <dbReference type="ARBA" id="ARBA00004425"/>
    </source>
</evidence>
<evidence type="ECO:0000256" key="22">
    <source>
        <dbReference type="ARBA" id="ARBA00023288"/>
    </source>
</evidence>
<dbReference type="InterPro" id="IPR011009">
    <property type="entry name" value="Kinase-like_dom_sf"/>
</dbReference>
<evidence type="ECO:0000256" key="19">
    <source>
        <dbReference type="ARBA" id="ARBA00023069"/>
    </source>
</evidence>
<comment type="similarity">
    <text evidence="23">Belongs to the protein kinase superfamily. Ser/Thr protein kinase family. CDPK subfamily.</text>
</comment>
<evidence type="ECO:0000256" key="13">
    <source>
        <dbReference type="ARBA" id="ARBA00022741"/>
    </source>
</evidence>
<dbReference type="OrthoDB" id="40902at2759"/>
<dbReference type="FunFam" id="1.10.238.10:FF:000199">
    <property type="entry name" value="Uncharacterized protein"/>
    <property type="match status" value="1"/>
</dbReference>
<dbReference type="InterPro" id="IPR002048">
    <property type="entry name" value="EF_hand_dom"/>
</dbReference>
<dbReference type="InterPro" id="IPR050205">
    <property type="entry name" value="CDPK_Ser/Thr_kinases"/>
</dbReference>
<dbReference type="Pfam" id="PF13499">
    <property type="entry name" value="EF-hand_7"/>
    <property type="match status" value="2"/>
</dbReference>
<organism evidence="32 33">
    <name type="scientific">Pseudocohnilembus persalinus</name>
    <name type="common">Ciliate</name>
    <dbReference type="NCBI Taxonomy" id="266149"/>
    <lineage>
        <taxon>Eukaryota</taxon>
        <taxon>Sar</taxon>
        <taxon>Alveolata</taxon>
        <taxon>Ciliophora</taxon>
        <taxon>Intramacronucleata</taxon>
        <taxon>Oligohymenophorea</taxon>
        <taxon>Scuticociliatia</taxon>
        <taxon>Philasterida</taxon>
        <taxon>Pseudocohnilembidae</taxon>
        <taxon>Pseudocohnilembus</taxon>
    </lineage>
</organism>
<dbReference type="OMA" id="WFAMHAP"/>
<dbReference type="SMART" id="SM00220">
    <property type="entry name" value="S_TKc"/>
    <property type="match status" value="1"/>
</dbReference>
<evidence type="ECO:0000256" key="24">
    <source>
        <dbReference type="ARBA" id="ARBA00047899"/>
    </source>
</evidence>
<evidence type="ECO:0000256" key="3">
    <source>
        <dbReference type="ARBA" id="ARBA00004342"/>
    </source>
</evidence>
<dbReference type="GO" id="GO:0020002">
    <property type="term" value="C:host cell plasma membrane"/>
    <property type="evidence" value="ECO:0007669"/>
    <property type="project" value="UniProtKB-SubCell"/>
</dbReference>
<evidence type="ECO:0000256" key="20">
    <source>
        <dbReference type="ARBA" id="ARBA00023139"/>
    </source>
</evidence>
<evidence type="ECO:0000256" key="5">
    <source>
        <dbReference type="ARBA" id="ARBA00012513"/>
    </source>
</evidence>
<dbReference type="PROSITE" id="PS00018">
    <property type="entry name" value="EF_HAND_1"/>
    <property type="match status" value="4"/>
</dbReference>
<keyword evidence="6" id="KW-1003">Cell membrane</keyword>
<feature type="domain" description="EF-hand" evidence="31">
    <location>
        <begin position="334"/>
        <end position="369"/>
    </location>
</feature>
<evidence type="ECO:0000256" key="21">
    <source>
        <dbReference type="ARBA" id="ARBA00023273"/>
    </source>
</evidence>
<evidence type="ECO:0000256" key="12">
    <source>
        <dbReference type="ARBA" id="ARBA00022737"/>
    </source>
</evidence>
<feature type="compositionally biased region" description="Low complexity" evidence="29">
    <location>
        <begin position="509"/>
        <end position="523"/>
    </location>
</feature>
<keyword evidence="19" id="KW-0969">Cilium</keyword>
<dbReference type="SMART" id="SM00054">
    <property type="entry name" value="EFh"/>
    <property type="match status" value="4"/>
</dbReference>
<dbReference type="PROSITE" id="PS00108">
    <property type="entry name" value="PROTEIN_KINASE_ST"/>
    <property type="match status" value="1"/>
</dbReference>
<evidence type="ECO:0000256" key="11">
    <source>
        <dbReference type="ARBA" id="ARBA00022723"/>
    </source>
</evidence>
<dbReference type="Gene3D" id="3.30.200.20">
    <property type="entry name" value="Phosphorylase Kinase, domain 1"/>
    <property type="match status" value="1"/>
</dbReference>
<dbReference type="AlphaFoldDB" id="A0A0V0QRN8"/>
<dbReference type="SUPFAM" id="SSF47473">
    <property type="entry name" value="EF-hand"/>
    <property type="match status" value="1"/>
</dbReference>
<keyword evidence="7" id="KW-1032">Host cell membrane</keyword>
<dbReference type="EC" id="2.7.11.1" evidence="5"/>
<keyword evidence="20" id="KW-0564">Palmitate</keyword>
<dbReference type="GO" id="GO:0005524">
    <property type="term" value="F:ATP binding"/>
    <property type="evidence" value="ECO:0007669"/>
    <property type="project" value="UniProtKB-KW"/>
</dbReference>
<dbReference type="InParanoid" id="A0A0V0QRN8"/>
<dbReference type="GO" id="GO:0005509">
    <property type="term" value="F:calcium ion binding"/>
    <property type="evidence" value="ECO:0007669"/>
    <property type="project" value="InterPro"/>
</dbReference>